<gene>
    <name evidence="2" type="ORF">Poly59_30880</name>
</gene>
<sequence length="183" mass="20218">MIAELKKLAQLTNSILRPPASDATLELLKSSYSEIPALLVELLSFADGEQDSSFKSNGIIAFEAFISAEEIAREHDFVTSYEYDDLNQFVECDRINQRPNWHSGLIPISFGYDLHCVCIDMNPGPAGRVGQILGLRPICGNIQVIANDLEALIQKTLAIYDARSVDVSDPNCLCLTLDDFPPQ</sequence>
<evidence type="ECO:0000259" key="1">
    <source>
        <dbReference type="Pfam" id="PF09346"/>
    </source>
</evidence>
<dbReference type="Pfam" id="PF09346">
    <property type="entry name" value="SMI1_KNR4"/>
    <property type="match status" value="1"/>
</dbReference>
<organism evidence="2 3">
    <name type="scientific">Rubripirellula reticaptiva</name>
    <dbReference type="NCBI Taxonomy" id="2528013"/>
    <lineage>
        <taxon>Bacteria</taxon>
        <taxon>Pseudomonadati</taxon>
        <taxon>Planctomycetota</taxon>
        <taxon>Planctomycetia</taxon>
        <taxon>Pirellulales</taxon>
        <taxon>Pirellulaceae</taxon>
        <taxon>Rubripirellula</taxon>
    </lineage>
</organism>
<dbReference type="EMBL" id="SJPX01000003">
    <property type="protein sequence ID" value="TWU51496.1"/>
    <property type="molecule type" value="Genomic_DNA"/>
</dbReference>
<accession>A0A5C6EV32</accession>
<dbReference type="Proteomes" id="UP000317977">
    <property type="component" value="Unassembled WGS sequence"/>
</dbReference>
<evidence type="ECO:0000313" key="2">
    <source>
        <dbReference type="EMBL" id="TWU51496.1"/>
    </source>
</evidence>
<evidence type="ECO:0000313" key="3">
    <source>
        <dbReference type="Proteomes" id="UP000317977"/>
    </source>
</evidence>
<name>A0A5C6EV32_9BACT</name>
<protein>
    <recommendedName>
        <fullName evidence="1">Knr4/Smi1-like domain-containing protein</fullName>
    </recommendedName>
</protein>
<proteinExistence type="predicted"/>
<keyword evidence="3" id="KW-1185">Reference proteome</keyword>
<comment type="caution">
    <text evidence="2">The sequence shown here is derived from an EMBL/GenBank/DDBJ whole genome shotgun (WGS) entry which is preliminary data.</text>
</comment>
<feature type="domain" description="Knr4/Smi1-like" evidence="1">
    <location>
        <begin position="20"/>
        <end position="154"/>
    </location>
</feature>
<dbReference type="AlphaFoldDB" id="A0A5C6EV32"/>
<reference evidence="2 3" key="1">
    <citation type="submission" date="2019-02" db="EMBL/GenBank/DDBJ databases">
        <title>Deep-cultivation of Planctomycetes and their phenomic and genomic characterization uncovers novel biology.</title>
        <authorList>
            <person name="Wiegand S."/>
            <person name="Jogler M."/>
            <person name="Boedeker C."/>
            <person name="Pinto D."/>
            <person name="Vollmers J."/>
            <person name="Rivas-Marin E."/>
            <person name="Kohn T."/>
            <person name="Peeters S.H."/>
            <person name="Heuer A."/>
            <person name="Rast P."/>
            <person name="Oberbeckmann S."/>
            <person name="Bunk B."/>
            <person name="Jeske O."/>
            <person name="Meyerdierks A."/>
            <person name="Storesund J.E."/>
            <person name="Kallscheuer N."/>
            <person name="Luecker S."/>
            <person name="Lage O.M."/>
            <person name="Pohl T."/>
            <person name="Merkel B.J."/>
            <person name="Hornburger P."/>
            <person name="Mueller R.-W."/>
            <person name="Bruemmer F."/>
            <person name="Labrenz M."/>
            <person name="Spormann A.M."/>
            <person name="Op Den Camp H."/>
            <person name="Overmann J."/>
            <person name="Amann R."/>
            <person name="Jetten M.S.M."/>
            <person name="Mascher T."/>
            <person name="Medema M.H."/>
            <person name="Devos D.P."/>
            <person name="Kaster A.-K."/>
            <person name="Ovreas L."/>
            <person name="Rohde M."/>
            <person name="Galperin M.Y."/>
            <person name="Jogler C."/>
        </authorList>
    </citation>
    <scope>NUCLEOTIDE SEQUENCE [LARGE SCALE GENOMIC DNA]</scope>
    <source>
        <strain evidence="2 3">Poly59</strain>
    </source>
</reference>
<dbReference type="InterPro" id="IPR018958">
    <property type="entry name" value="Knr4/Smi1-like_dom"/>
</dbReference>